<evidence type="ECO:0000256" key="5">
    <source>
        <dbReference type="ARBA" id="ARBA00022692"/>
    </source>
</evidence>
<keyword evidence="17" id="KW-1185">Reference proteome</keyword>
<dbReference type="Gene3D" id="1.20.1560.10">
    <property type="entry name" value="ABC transporter type 1, transmembrane domain"/>
    <property type="match status" value="2"/>
</dbReference>
<dbReference type="Gene3D" id="3.40.50.300">
    <property type="entry name" value="P-loop containing nucleotide triphosphate hydrolases"/>
    <property type="match status" value="2"/>
</dbReference>
<dbReference type="FunFam" id="3.40.50.300:FF:000997">
    <property type="entry name" value="Multidrug resistance-associated protein 1"/>
    <property type="match status" value="1"/>
</dbReference>
<dbReference type="Pfam" id="PF00664">
    <property type="entry name" value="ABC_membrane"/>
    <property type="match status" value="2"/>
</dbReference>
<feature type="domain" description="ABC transporter" evidence="14">
    <location>
        <begin position="1271"/>
        <end position="1505"/>
    </location>
</feature>
<dbReference type="InterPro" id="IPR017871">
    <property type="entry name" value="ABC_transporter-like_CS"/>
</dbReference>
<dbReference type="FunFam" id="3.40.50.300:FF:000074">
    <property type="entry name" value="Multidrug resistance-associated protein 5 isoform 1"/>
    <property type="match status" value="1"/>
</dbReference>
<evidence type="ECO:0000256" key="9">
    <source>
        <dbReference type="ARBA" id="ARBA00022989"/>
    </source>
</evidence>
<dbReference type="GO" id="GO:0015431">
    <property type="term" value="F:ABC-type glutathione S-conjugate transporter activity"/>
    <property type="evidence" value="ECO:0007669"/>
    <property type="project" value="UniProtKB-EC"/>
</dbReference>
<evidence type="ECO:0000256" key="13">
    <source>
        <dbReference type="SAM" id="Phobius"/>
    </source>
</evidence>
<dbReference type="CDD" id="cd18603">
    <property type="entry name" value="ABC_6TM_MRP1_2_3_6_D2_like"/>
    <property type="match status" value="1"/>
</dbReference>
<feature type="transmembrane region" description="Helical" evidence="13">
    <location>
        <begin position="545"/>
        <end position="569"/>
    </location>
</feature>
<dbReference type="InterPro" id="IPR011527">
    <property type="entry name" value="ABC1_TM_dom"/>
</dbReference>
<keyword evidence="10 13" id="KW-0472">Membrane</keyword>
<dbReference type="STRING" id="947166.A0A1D1VXZ5"/>
<dbReference type="Pfam" id="PF00005">
    <property type="entry name" value="ABC_tran"/>
    <property type="match status" value="2"/>
</dbReference>
<dbReference type="GO" id="GO:0000323">
    <property type="term" value="C:lytic vacuole"/>
    <property type="evidence" value="ECO:0007669"/>
    <property type="project" value="UniProtKB-ARBA"/>
</dbReference>
<evidence type="ECO:0000259" key="14">
    <source>
        <dbReference type="PROSITE" id="PS50893"/>
    </source>
</evidence>
<gene>
    <name evidence="16" type="primary">RvY_16304-1</name>
    <name evidence="16" type="synonym">RvY_16304.1</name>
    <name evidence="16" type="ORF">RvY_16304</name>
</gene>
<evidence type="ECO:0000313" key="16">
    <source>
        <dbReference type="EMBL" id="GAV06290.1"/>
    </source>
</evidence>
<dbReference type="InterPro" id="IPR027417">
    <property type="entry name" value="P-loop_NTPase"/>
</dbReference>
<evidence type="ECO:0000313" key="17">
    <source>
        <dbReference type="Proteomes" id="UP000186922"/>
    </source>
</evidence>
<dbReference type="SMART" id="SM00382">
    <property type="entry name" value="AAA"/>
    <property type="match status" value="2"/>
</dbReference>
<feature type="transmembrane region" description="Helical" evidence="13">
    <location>
        <begin position="427"/>
        <end position="446"/>
    </location>
</feature>
<feature type="transmembrane region" description="Helical" evidence="13">
    <location>
        <begin position="173"/>
        <end position="189"/>
    </location>
</feature>
<evidence type="ECO:0000256" key="6">
    <source>
        <dbReference type="ARBA" id="ARBA00022737"/>
    </source>
</evidence>
<reference evidence="16 17" key="1">
    <citation type="journal article" date="2016" name="Nat. Commun.">
        <title>Extremotolerant tardigrade genome and improved radiotolerance of human cultured cells by tardigrade-unique protein.</title>
        <authorList>
            <person name="Hashimoto T."/>
            <person name="Horikawa D.D."/>
            <person name="Saito Y."/>
            <person name="Kuwahara H."/>
            <person name="Kozuka-Hata H."/>
            <person name="Shin-I T."/>
            <person name="Minakuchi Y."/>
            <person name="Ohishi K."/>
            <person name="Motoyama A."/>
            <person name="Aizu T."/>
            <person name="Enomoto A."/>
            <person name="Kondo K."/>
            <person name="Tanaka S."/>
            <person name="Hara Y."/>
            <person name="Koshikawa S."/>
            <person name="Sagara H."/>
            <person name="Miura T."/>
            <person name="Yokobori S."/>
            <person name="Miyagawa K."/>
            <person name="Suzuki Y."/>
            <person name="Kubo T."/>
            <person name="Oyama M."/>
            <person name="Kohara Y."/>
            <person name="Fujiyama A."/>
            <person name="Arakawa K."/>
            <person name="Katayama T."/>
            <person name="Toyoda A."/>
            <person name="Kunieda T."/>
        </authorList>
    </citation>
    <scope>NUCLEOTIDE SEQUENCE [LARGE SCALE GENOMIC DNA]</scope>
    <source>
        <strain evidence="16 17">YOKOZUNA-1</strain>
    </source>
</reference>
<evidence type="ECO:0000256" key="10">
    <source>
        <dbReference type="ARBA" id="ARBA00023136"/>
    </source>
</evidence>
<feature type="transmembrane region" description="Helical" evidence="13">
    <location>
        <begin position="61"/>
        <end position="81"/>
    </location>
</feature>
<feature type="transmembrane region" description="Helical" evidence="13">
    <location>
        <begin position="31"/>
        <end position="49"/>
    </location>
</feature>
<comment type="caution">
    <text evidence="16">The sequence shown here is derived from an EMBL/GenBank/DDBJ whole genome shotgun (WGS) entry which is preliminary data.</text>
</comment>
<dbReference type="Pfam" id="PF24357">
    <property type="entry name" value="TMD0_ABC"/>
    <property type="match status" value="1"/>
</dbReference>
<dbReference type="GO" id="GO:0005524">
    <property type="term" value="F:ATP binding"/>
    <property type="evidence" value="ECO:0007669"/>
    <property type="project" value="UniProtKB-KW"/>
</dbReference>
<evidence type="ECO:0000256" key="4">
    <source>
        <dbReference type="ARBA" id="ARBA00022554"/>
    </source>
</evidence>
<keyword evidence="9 13" id="KW-1133">Transmembrane helix</keyword>
<dbReference type="GO" id="GO:0005774">
    <property type="term" value="C:vacuolar membrane"/>
    <property type="evidence" value="ECO:0007669"/>
    <property type="project" value="UniProtKB-SubCell"/>
</dbReference>
<evidence type="ECO:0000256" key="11">
    <source>
        <dbReference type="ARBA" id="ARBA00024220"/>
    </source>
</evidence>
<feature type="transmembrane region" description="Helical" evidence="13">
    <location>
        <begin position="135"/>
        <end position="153"/>
    </location>
</feature>
<feature type="transmembrane region" description="Helical" evidence="13">
    <location>
        <begin position="401"/>
        <end position="421"/>
    </location>
</feature>
<dbReference type="PANTHER" id="PTHR24223">
    <property type="entry name" value="ATP-BINDING CASSETTE SUB-FAMILY C"/>
    <property type="match status" value="1"/>
</dbReference>
<dbReference type="EMBL" id="BDGG01000013">
    <property type="protein sequence ID" value="GAV06290.1"/>
    <property type="molecule type" value="Genomic_DNA"/>
</dbReference>
<dbReference type="CDD" id="cd03244">
    <property type="entry name" value="ABCC_MRP_domain2"/>
    <property type="match status" value="1"/>
</dbReference>
<dbReference type="InterPro" id="IPR003439">
    <property type="entry name" value="ABC_transporter-like_ATP-bd"/>
</dbReference>
<dbReference type="PANTHER" id="PTHR24223:SF443">
    <property type="entry name" value="MULTIDRUG-RESISTANCE LIKE PROTEIN 1, ISOFORM I"/>
    <property type="match status" value="1"/>
</dbReference>
<evidence type="ECO:0000256" key="2">
    <source>
        <dbReference type="ARBA" id="ARBA00009726"/>
    </source>
</evidence>
<dbReference type="GO" id="GO:0016887">
    <property type="term" value="F:ATP hydrolysis activity"/>
    <property type="evidence" value="ECO:0007669"/>
    <property type="project" value="InterPro"/>
</dbReference>
<evidence type="ECO:0000256" key="8">
    <source>
        <dbReference type="ARBA" id="ARBA00022840"/>
    </source>
</evidence>
<feature type="transmembrane region" description="Helical" evidence="13">
    <location>
        <begin position="320"/>
        <end position="340"/>
    </location>
</feature>
<dbReference type="SUPFAM" id="SSF90123">
    <property type="entry name" value="ABC transporter transmembrane region"/>
    <property type="match status" value="2"/>
</dbReference>
<dbReference type="CDD" id="cd18595">
    <property type="entry name" value="ABC_6TM_MRP1_2_3_6_D1_like"/>
    <property type="match status" value="1"/>
</dbReference>
<keyword evidence="8" id="KW-0067">ATP-binding</keyword>
<dbReference type="InterPro" id="IPR056227">
    <property type="entry name" value="TMD0_ABC"/>
</dbReference>
<feature type="domain" description="ABC transmembrane type-1" evidence="15">
    <location>
        <begin position="934"/>
        <end position="1234"/>
    </location>
</feature>
<comment type="catalytic activity">
    <reaction evidence="12">
        <text>leukotriene C4(in) + ATP + H2O = leukotriene C4(out) + ADP + phosphate + H(+)</text>
        <dbReference type="Rhea" id="RHEA:38963"/>
        <dbReference type="ChEBI" id="CHEBI:15377"/>
        <dbReference type="ChEBI" id="CHEBI:15378"/>
        <dbReference type="ChEBI" id="CHEBI:30616"/>
        <dbReference type="ChEBI" id="CHEBI:43474"/>
        <dbReference type="ChEBI" id="CHEBI:57973"/>
        <dbReference type="ChEBI" id="CHEBI:456216"/>
    </reaction>
    <physiologicalReaction direction="left-to-right" evidence="12">
        <dbReference type="Rhea" id="RHEA:38964"/>
    </physiologicalReaction>
</comment>
<protein>
    <recommendedName>
        <fullName evidence="11">ABC-type glutathione-S-conjugate transporter</fullName>
        <ecNumber evidence="11">7.6.2.3</ecNumber>
    </recommendedName>
</protein>
<evidence type="ECO:0000256" key="12">
    <source>
        <dbReference type="ARBA" id="ARBA00047523"/>
    </source>
</evidence>
<feature type="transmembrane region" description="Helical" evidence="13">
    <location>
        <begin position="512"/>
        <end position="533"/>
    </location>
</feature>
<accession>A0A1D1VXZ5</accession>
<comment type="similarity">
    <text evidence="2">Belongs to the ABC transporter superfamily. ABCC family. Conjugate transporter (TC 3.A.1.208) subfamily.</text>
</comment>
<proteinExistence type="inferred from homology"/>
<dbReference type="InterPro" id="IPR003593">
    <property type="entry name" value="AAA+_ATPase"/>
</dbReference>
<evidence type="ECO:0000256" key="3">
    <source>
        <dbReference type="ARBA" id="ARBA00022448"/>
    </source>
</evidence>
<feature type="transmembrane region" description="Helical" evidence="13">
    <location>
        <begin position="101"/>
        <end position="123"/>
    </location>
</feature>
<feature type="transmembrane region" description="Helical" evidence="13">
    <location>
        <begin position="994"/>
        <end position="1018"/>
    </location>
</feature>
<dbReference type="InterPro" id="IPR036640">
    <property type="entry name" value="ABC1_TM_sf"/>
</dbReference>
<keyword evidence="5 13" id="KW-0812">Transmembrane</keyword>
<dbReference type="SUPFAM" id="SSF52540">
    <property type="entry name" value="P-loop containing nucleoside triphosphate hydrolases"/>
    <property type="match status" value="2"/>
</dbReference>
<evidence type="ECO:0000259" key="15">
    <source>
        <dbReference type="PROSITE" id="PS50929"/>
    </source>
</evidence>
<dbReference type="CDD" id="cd03250">
    <property type="entry name" value="ABCC_MRP_domain1"/>
    <property type="match status" value="1"/>
</dbReference>
<dbReference type="EC" id="7.6.2.3" evidence="11"/>
<feature type="domain" description="ABC transmembrane type-1" evidence="15">
    <location>
        <begin position="301"/>
        <end position="570"/>
    </location>
</feature>
<keyword evidence="4" id="KW-0926">Vacuole</keyword>
<dbReference type="Proteomes" id="UP000186922">
    <property type="component" value="Unassembled WGS sequence"/>
</dbReference>
<keyword evidence="7" id="KW-0547">Nucleotide-binding</keyword>
<dbReference type="FunFam" id="1.20.1560.10:FF:000020">
    <property type="entry name" value="ABC metal ion transporter"/>
    <property type="match status" value="1"/>
</dbReference>
<dbReference type="PROSITE" id="PS00211">
    <property type="entry name" value="ABC_TRANSPORTER_1"/>
    <property type="match status" value="2"/>
</dbReference>
<evidence type="ECO:0000256" key="7">
    <source>
        <dbReference type="ARBA" id="ARBA00022741"/>
    </source>
</evidence>
<keyword evidence="3" id="KW-0813">Transport</keyword>
<feature type="transmembrane region" description="Helical" evidence="13">
    <location>
        <begin position="924"/>
        <end position="954"/>
    </location>
</feature>
<dbReference type="OrthoDB" id="6500128at2759"/>
<organism evidence="16 17">
    <name type="scientific">Ramazzottius varieornatus</name>
    <name type="common">Water bear</name>
    <name type="synonym">Tardigrade</name>
    <dbReference type="NCBI Taxonomy" id="947166"/>
    <lineage>
        <taxon>Eukaryota</taxon>
        <taxon>Metazoa</taxon>
        <taxon>Ecdysozoa</taxon>
        <taxon>Tardigrada</taxon>
        <taxon>Eutardigrada</taxon>
        <taxon>Parachela</taxon>
        <taxon>Hypsibioidea</taxon>
        <taxon>Ramazzottiidae</taxon>
        <taxon>Ramazzottius</taxon>
    </lineage>
</organism>
<dbReference type="PROSITE" id="PS50929">
    <property type="entry name" value="ABC_TM1F"/>
    <property type="match status" value="2"/>
</dbReference>
<dbReference type="InterPro" id="IPR050173">
    <property type="entry name" value="ABC_transporter_C-like"/>
</dbReference>
<feature type="domain" description="ABC transporter" evidence="14">
    <location>
        <begin position="608"/>
        <end position="830"/>
    </location>
</feature>
<sequence>MLPFCRSRFWDYDRAWNTTDPNLTECFRDTLLVWLPCSTLWIFFPIILLQYRKYTTLTSRWTLPAIVKMVIVAALIVVALSEFTYMAHQSSLDASSDSQSSIAFMLAQMVKISSFLISMVVIMMDCRRGIPSSPYQFVFWLLLVLCGTVEYRSQLKQTLENSILDKFIFSAEMAYYPLVVFGFVMFCFVDQDAVPKDTPKSQWPEHRSSYPSRLFFSWFTRLVYKGWRNPLVQKDLWQLEEKDTTASAIQKFDLYWRQELAKKQVTSTYQPSMIKALWATFWPLMLLTALLQLIATVIIQTVAVPFALRYIINFVSDNHAWAWKGYVVAVWLFLLSVAFTVFFQQFQHFCAIIALRMRSALIGLIYRKSLRISAKTKREKTSAEIVNLMTVDAQRFTTSPVFVHSLWGCLLQLVICVYLLYQIIGPSVFAGIGAMLLTIPMVGIVMRKIRGLEANQLTEKDARMKVMNEILNGIKILKLYAWEKSFEEKVQVVRGRELAALRRSAHLKAINMITWLFTPSLIALVSFTTFVLSDENNILTPSTTFVSLALFGILRVPLALLPAAITGIIQSKLSLNRIQAFLQSEELNLSTIQRVSSDEKSTQFAIQVRSASFSYSKEQLPVLKDINLEVLPGSLVAVVGPVGSGKSSLCGAILGLLEKQSGVVVVKGRVAYCSQSAWIQNLTVRENILFGMGFDEERYQTVVDACALLSDFDILPAGDATEIGERGINLSGGQKQRINIARAVYADADVYVLDDPLSAVDAHVAKHIFEHVIGPNGLLRGKSRLLVTHGAQFLPQADGVVFLRDGEMSAFADLPKLLSTNDFSQFHQQLESGQTSPTLEKAPDDPLSFHPNGGFNFADDQQEAELEAKARLSGSHMRQMGDDLELQERKPLINHTTGKPSNARLIEEETTKSGRVSWKIYGILIRYATVIGTVVTMLLHAVYTGFVLAANIWLSFWSEDHMHRNINGDIDVNQNAANYSRSADKDIRHYRLGIYALLNLFQVVFIYLSALILALCCIKASRRLHNEMLHRLVRAPLVFFETTPVGRVLNRFSKDLDTLDMQLPTNFKMWTNGLFIMLSVIILICISTPWFTAVVPVIAILYFIIQRAYIPSSRQIKRLESVSRSPILSHFQESLSGRPVILAMQQEARFVELNDRLNDAHNMASYANAVGQRWIVVRIEALGAVCTFFAALLAVMGKGQWSTHPGLLGLAVTFATSMTSSFNWLVRESSEIEAHVVSVERMHEYTEIEQEAPWDVPATKPVTDWPESGHVQFQNYGVRYRGNLNLVLEDVNCVVMGGEKVGVCGRTGAGKSSLISALFRLVEAATGGITIDSLDIGRLGLHDLRSRLTIIPQDPVLFSGTLRSNLDPFNRYDDSELWHVLQLSHLHSFAKTQEQGLLMEISEGGENVSVGQRQLVCLARALLRRSRILILDEATASIDAECDELIQQTIRQEFVGCTVITVAHRLQTIMDYNRVMVLEEGRVVEFDTPENLLGRENSLFRNLAIDAGILPL</sequence>
<feature type="transmembrane region" description="Helical" evidence="13">
    <location>
        <begin position="281"/>
        <end position="308"/>
    </location>
</feature>
<feature type="transmembrane region" description="Helical" evidence="13">
    <location>
        <begin position="1074"/>
        <end position="1105"/>
    </location>
</feature>
<evidence type="ECO:0000256" key="1">
    <source>
        <dbReference type="ARBA" id="ARBA00004128"/>
    </source>
</evidence>
<comment type="subcellular location">
    <subcellularLocation>
        <location evidence="1">Vacuole membrane</location>
        <topology evidence="1">Multi-pass membrane protein</topology>
    </subcellularLocation>
</comment>
<dbReference type="FunFam" id="1.20.1560.10:FF:000010">
    <property type="entry name" value="Multidrug resistance-associated ABC transporter"/>
    <property type="match status" value="1"/>
</dbReference>
<dbReference type="PROSITE" id="PS50893">
    <property type="entry name" value="ABC_TRANSPORTER_2"/>
    <property type="match status" value="2"/>
</dbReference>
<name>A0A1D1VXZ5_RAMVA</name>
<keyword evidence="6" id="KW-0677">Repeat</keyword>